<dbReference type="HAMAP" id="MF_01471">
    <property type="entry name" value="Cas2"/>
    <property type="match status" value="1"/>
</dbReference>
<evidence type="ECO:0000256" key="2">
    <source>
        <dbReference type="ARBA" id="ARBA00009959"/>
    </source>
</evidence>
<evidence type="ECO:0000256" key="8">
    <source>
        <dbReference type="ARBA" id="ARBA00023118"/>
    </source>
</evidence>
<comment type="function">
    <text evidence="9">CRISPR (clustered regularly interspaced short palindromic repeat), is an adaptive immune system that provides protection against mobile genetic elements (viruses, transposable elements and conjugative plasmids). CRISPR clusters contain sequences complementary to antecedent mobile elements and target invading nucleic acids. CRISPR clusters are transcribed and processed into CRISPR RNA (crRNA). Functions as a ssRNA-specific endoribonuclease. Involved in the integration of spacer DNA into the CRISPR cassette.</text>
</comment>
<evidence type="ECO:0000256" key="1">
    <source>
        <dbReference type="ARBA" id="ARBA00001946"/>
    </source>
</evidence>
<evidence type="ECO:0000256" key="7">
    <source>
        <dbReference type="ARBA" id="ARBA00022842"/>
    </source>
</evidence>
<protein>
    <recommendedName>
        <fullName evidence="9">CRISPR-associated endoribonuclease Cas2</fullName>
        <ecNumber evidence="9">3.1.-.-</ecNumber>
    </recommendedName>
</protein>
<keyword evidence="7 9" id="KW-0460">Magnesium</keyword>
<organism evidence="10 12">
    <name type="scientific">Lentilactobacillus parakefiri</name>
    <dbReference type="NCBI Taxonomy" id="152332"/>
    <lineage>
        <taxon>Bacteria</taxon>
        <taxon>Bacillati</taxon>
        <taxon>Bacillota</taxon>
        <taxon>Bacilli</taxon>
        <taxon>Lactobacillales</taxon>
        <taxon>Lactobacillaceae</taxon>
        <taxon>Lentilactobacillus</taxon>
    </lineage>
</organism>
<dbReference type="Proteomes" id="UP000214739">
    <property type="component" value="Unassembled WGS sequence"/>
</dbReference>
<feature type="binding site" evidence="9">
    <location>
        <position position="13"/>
    </location>
    <ligand>
        <name>Mg(2+)</name>
        <dbReference type="ChEBI" id="CHEBI:18420"/>
        <note>catalytic</note>
    </ligand>
</feature>
<dbReference type="InterPro" id="IPR019199">
    <property type="entry name" value="Virulence_VapD/CRISPR_Cas2"/>
</dbReference>
<name>A0A224VGG2_9LACO</name>
<comment type="cofactor">
    <cofactor evidence="1 9">
        <name>Mg(2+)</name>
        <dbReference type="ChEBI" id="CHEBI:18420"/>
    </cofactor>
</comment>
<keyword evidence="13" id="KW-1185">Reference proteome</keyword>
<dbReference type="NCBIfam" id="TIGR01573">
    <property type="entry name" value="cas2"/>
    <property type="match status" value="1"/>
</dbReference>
<reference evidence="10 12" key="1">
    <citation type="journal article" date="2017" name="Biosci Microbiota Food Health">
        <title>Genomic characterization reconfirms the taxonomic status of Lactobacillus parakefiri.</title>
        <authorList>
            <person name="Tanizawa Y."/>
            <person name="Kobayashi H."/>
            <person name="Kaminuma E."/>
            <person name="Sakamoto M."/>
            <person name="Ohkuma M."/>
            <person name="Nakamura Y."/>
            <person name="Arita M."/>
            <person name="Tohno M."/>
        </authorList>
    </citation>
    <scope>NUCLEOTIDE SEQUENCE [LARGE SCALE GENOMIC DNA]</scope>
    <source>
        <strain evidence="10 12">JCM 8573</strain>
    </source>
</reference>
<evidence type="ECO:0000256" key="9">
    <source>
        <dbReference type="HAMAP-Rule" id="MF_01471"/>
    </source>
</evidence>
<dbReference type="GO" id="GO:0016787">
    <property type="term" value="F:hydrolase activity"/>
    <property type="evidence" value="ECO:0007669"/>
    <property type="project" value="UniProtKB-KW"/>
</dbReference>
<reference evidence="11 13" key="2">
    <citation type="journal article" date="2019" name="Appl. Microbiol. Biotechnol.">
        <title>Uncovering carbohydrate metabolism through a genotype-phenotype association study of 56 lactic acid bacteria genomes.</title>
        <authorList>
            <person name="Buron-Moles G."/>
            <person name="Chailyan A."/>
            <person name="Dolejs I."/>
            <person name="Forster J."/>
            <person name="Miks M.H."/>
        </authorList>
    </citation>
    <scope>NUCLEOTIDE SEQUENCE [LARGE SCALE GENOMIC DNA]</scope>
    <source>
        <strain evidence="11 13">DSM 10551</strain>
    </source>
</reference>
<keyword evidence="3 9" id="KW-0540">Nuclease</keyword>
<comment type="subunit">
    <text evidence="9">Homodimer, forms a heterotetramer with a Cas1 homodimer.</text>
</comment>
<keyword evidence="4 9" id="KW-0479">Metal-binding</keyword>
<evidence type="ECO:0000256" key="6">
    <source>
        <dbReference type="ARBA" id="ARBA00022801"/>
    </source>
</evidence>
<dbReference type="GO" id="GO:0004521">
    <property type="term" value="F:RNA endonuclease activity"/>
    <property type="evidence" value="ECO:0007669"/>
    <property type="project" value="InterPro"/>
</dbReference>
<dbReference type="SUPFAM" id="SSF143430">
    <property type="entry name" value="TTP0101/SSO1404-like"/>
    <property type="match status" value="1"/>
</dbReference>
<sequence>MRYRIMRLMVMFDLPVETSEDRRNYRKFRKALINEGFLMIQFSVYVRVCVNKKSADFMEKRIAAIAPPEGLIQSLIMTEKQYNDMHFIAGKPKEDVRNSSERTIIL</sequence>
<accession>A0A224VGG2</accession>
<dbReference type="InterPro" id="IPR021127">
    <property type="entry name" value="CRISPR_associated_Cas2"/>
</dbReference>
<dbReference type="GO" id="GO:0046872">
    <property type="term" value="F:metal ion binding"/>
    <property type="evidence" value="ECO:0007669"/>
    <property type="project" value="UniProtKB-UniRule"/>
</dbReference>
<dbReference type="EMBL" id="BDGB01000030">
    <property type="protein sequence ID" value="GAW71424.1"/>
    <property type="molecule type" value="Genomic_DNA"/>
</dbReference>
<dbReference type="Gene3D" id="3.30.70.240">
    <property type="match status" value="1"/>
</dbReference>
<evidence type="ECO:0000313" key="12">
    <source>
        <dbReference type="Proteomes" id="UP000214739"/>
    </source>
</evidence>
<reference evidence="11" key="3">
    <citation type="submission" date="2019-02" db="EMBL/GenBank/DDBJ databases">
        <authorList>
            <person name="Buron G."/>
            <person name="Chaylann A."/>
            <person name="Dolejs I."/>
            <person name="Forster J."/>
            <person name="Miks M.H."/>
        </authorList>
    </citation>
    <scope>NUCLEOTIDE SEQUENCE</scope>
    <source>
        <strain evidence="11">DSM 10551</strain>
    </source>
</reference>
<dbReference type="EMBL" id="PUFL01000097">
    <property type="protein sequence ID" value="TDG87762.1"/>
    <property type="molecule type" value="Genomic_DNA"/>
</dbReference>
<keyword evidence="5 9" id="KW-0255">Endonuclease</keyword>
<evidence type="ECO:0000256" key="3">
    <source>
        <dbReference type="ARBA" id="ARBA00022722"/>
    </source>
</evidence>
<evidence type="ECO:0000256" key="5">
    <source>
        <dbReference type="ARBA" id="ARBA00022759"/>
    </source>
</evidence>
<evidence type="ECO:0000256" key="4">
    <source>
        <dbReference type="ARBA" id="ARBA00022723"/>
    </source>
</evidence>
<dbReference type="EC" id="3.1.-.-" evidence="9"/>
<evidence type="ECO:0000313" key="13">
    <source>
        <dbReference type="Proteomes" id="UP000294668"/>
    </source>
</evidence>
<evidence type="ECO:0000313" key="10">
    <source>
        <dbReference type="EMBL" id="GAW71424.1"/>
    </source>
</evidence>
<keyword evidence="8 9" id="KW-0051">Antiviral defense</keyword>
<dbReference type="AlphaFoldDB" id="A0A224VGG2"/>
<dbReference type="GO" id="GO:0043571">
    <property type="term" value="P:maintenance of CRISPR repeat elements"/>
    <property type="evidence" value="ECO:0007669"/>
    <property type="project" value="UniProtKB-UniRule"/>
</dbReference>
<proteinExistence type="inferred from homology"/>
<keyword evidence="6 9" id="KW-0378">Hydrolase</keyword>
<comment type="caution">
    <text evidence="10">The sequence shown here is derived from an EMBL/GenBank/DDBJ whole genome shotgun (WGS) entry which is preliminary data.</text>
</comment>
<dbReference type="Pfam" id="PF09827">
    <property type="entry name" value="CRISPR_Cas2"/>
    <property type="match status" value="1"/>
</dbReference>
<dbReference type="Proteomes" id="UP000294668">
    <property type="component" value="Unassembled WGS sequence"/>
</dbReference>
<evidence type="ECO:0000313" key="11">
    <source>
        <dbReference type="EMBL" id="TDG87762.1"/>
    </source>
</evidence>
<dbReference type="GO" id="GO:0051607">
    <property type="term" value="P:defense response to virus"/>
    <property type="evidence" value="ECO:0007669"/>
    <property type="project" value="UniProtKB-UniRule"/>
</dbReference>
<gene>
    <name evidence="9" type="primary">cas2</name>
    <name evidence="11" type="ORF">C5L28_000235</name>
    <name evidence="10" type="ORF">LPKJCM_00505</name>
</gene>
<comment type="similarity">
    <text evidence="2 9">Belongs to the CRISPR-associated endoribonuclease Cas2 protein family.</text>
</comment>